<evidence type="ECO:0000313" key="10">
    <source>
        <dbReference type="EMBL" id="PRD58079.1"/>
    </source>
</evidence>
<accession>A0A2S9JXM4</accession>
<comment type="caution">
    <text evidence="10">The sequence shown here is derived from an EMBL/GenBank/DDBJ whole genome shotgun (WGS) entry which is preliminary data.</text>
</comment>
<evidence type="ECO:0000256" key="7">
    <source>
        <dbReference type="ARBA" id="ARBA00022989"/>
    </source>
</evidence>
<feature type="transmembrane region" description="Helical" evidence="9">
    <location>
        <begin position="61"/>
        <end position="81"/>
    </location>
</feature>
<keyword evidence="7 9" id="KW-1133">Transmembrane helix</keyword>
<reference evidence="10 11" key="1">
    <citation type="submission" date="2018-02" db="EMBL/GenBank/DDBJ databases">
        <title>The draft genome of Phyllobacterium myrsinacearum DSM5892.</title>
        <authorList>
            <person name="Li L."/>
            <person name="Liu L."/>
            <person name="Zhang X."/>
            <person name="Wang T."/>
        </authorList>
    </citation>
    <scope>NUCLEOTIDE SEQUENCE [LARGE SCALE GENOMIC DNA]</scope>
    <source>
        <strain evidence="10 11">DSM 5892</strain>
    </source>
</reference>
<keyword evidence="11" id="KW-1185">Reference proteome</keyword>
<dbReference type="OrthoDB" id="9811967at2"/>
<dbReference type="HAMAP" id="MF_00024">
    <property type="entry name" value="CobD_CbiB"/>
    <property type="match status" value="1"/>
</dbReference>
<evidence type="ECO:0000256" key="3">
    <source>
        <dbReference type="ARBA" id="ARBA00006263"/>
    </source>
</evidence>
<dbReference type="InterPro" id="IPR004485">
    <property type="entry name" value="Cobalamin_biosynth_CobD/CbiB"/>
</dbReference>
<feature type="transmembrane region" description="Helical" evidence="9">
    <location>
        <begin position="88"/>
        <end position="106"/>
    </location>
</feature>
<gene>
    <name evidence="9" type="primary">cobD</name>
    <name evidence="10" type="ORF">C5750_02770</name>
</gene>
<dbReference type="GO" id="GO:0009236">
    <property type="term" value="P:cobalamin biosynthetic process"/>
    <property type="evidence" value="ECO:0007669"/>
    <property type="project" value="UniProtKB-UniRule"/>
</dbReference>
<comment type="subcellular location">
    <subcellularLocation>
        <location evidence="1 9">Cell membrane</location>
        <topology evidence="1 9">Multi-pass membrane protein</topology>
    </subcellularLocation>
</comment>
<evidence type="ECO:0000256" key="1">
    <source>
        <dbReference type="ARBA" id="ARBA00004651"/>
    </source>
</evidence>
<dbReference type="Proteomes" id="UP000238563">
    <property type="component" value="Unassembled WGS sequence"/>
</dbReference>
<comment type="pathway">
    <text evidence="2 9">Cofactor biosynthesis; adenosylcobalamin biosynthesis.</text>
</comment>
<evidence type="ECO:0000256" key="5">
    <source>
        <dbReference type="ARBA" id="ARBA00022573"/>
    </source>
</evidence>
<dbReference type="GO" id="GO:0015420">
    <property type="term" value="F:ABC-type vitamin B12 transporter activity"/>
    <property type="evidence" value="ECO:0007669"/>
    <property type="project" value="UniProtKB-UniRule"/>
</dbReference>
<dbReference type="AlphaFoldDB" id="A0A2S9JXM4"/>
<dbReference type="EMBL" id="PVBT01000001">
    <property type="protein sequence ID" value="PRD58079.1"/>
    <property type="molecule type" value="Genomic_DNA"/>
</dbReference>
<organism evidence="10 11">
    <name type="scientific">Phyllobacterium myrsinacearum</name>
    <dbReference type="NCBI Taxonomy" id="28101"/>
    <lineage>
        <taxon>Bacteria</taxon>
        <taxon>Pseudomonadati</taxon>
        <taxon>Pseudomonadota</taxon>
        <taxon>Alphaproteobacteria</taxon>
        <taxon>Hyphomicrobiales</taxon>
        <taxon>Phyllobacteriaceae</taxon>
        <taxon>Phyllobacterium</taxon>
    </lineage>
</organism>
<keyword evidence="6 9" id="KW-0812">Transmembrane</keyword>
<keyword evidence="4 9" id="KW-1003">Cell membrane</keyword>
<evidence type="ECO:0000256" key="9">
    <source>
        <dbReference type="HAMAP-Rule" id="MF_00024"/>
    </source>
</evidence>
<evidence type="ECO:0000256" key="4">
    <source>
        <dbReference type="ARBA" id="ARBA00022475"/>
    </source>
</evidence>
<evidence type="ECO:0000256" key="8">
    <source>
        <dbReference type="ARBA" id="ARBA00023136"/>
    </source>
</evidence>
<dbReference type="GO" id="GO:0048472">
    <property type="term" value="F:threonine-phosphate decarboxylase activity"/>
    <property type="evidence" value="ECO:0007669"/>
    <property type="project" value="InterPro"/>
</dbReference>
<evidence type="ECO:0000313" key="11">
    <source>
        <dbReference type="Proteomes" id="UP000238563"/>
    </source>
</evidence>
<dbReference type="UniPathway" id="UPA00148"/>
<dbReference type="PANTHER" id="PTHR34308">
    <property type="entry name" value="COBALAMIN BIOSYNTHESIS PROTEIN CBIB"/>
    <property type="match status" value="1"/>
</dbReference>
<keyword evidence="8 9" id="KW-0472">Membrane</keyword>
<dbReference type="NCBIfam" id="TIGR00380">
    <property type="entry name" value="cobal_cbiB"/>
    <property type="match status" value="1"/>
</dbReference>
<evidence type="ECO:0000256" key="2">
    <source>
        <dbReference type="ARBA" id="ARBA00004953"/>
    </source>
</evidence>
<name>A0A2S9JXM4_9HYPH</name>
<proteinExistence type="inferred from homology"/>
<feature type="transmembrane region" description="Helical" evidence="9">
    <location>
        <begin position="304"/>
        <end position="324"/>
    </location>
</feature>
<dbReference type="PANTHER" id="PTHR34308:SF1">
    <property type="entry name" value="COBALAMIN BIOSYNTHESIS PROTEIN CBIB"/>
    <property type="match status" value="1"/>
</dbReference>
<sequence length="325" mass="35007">MEINLLILFLALLADRYVGDPDWLWQRVPHPVVLFGKAISFIDKRFNRSGHTDEEKRRNGFLAMLALLLAAAGIGVLIHWALTMIPPFGGLIEALIVAIFLVQKSLGEHVARVADALRNDGLVGARRAVSMIVGRDPQVLDEAAISRAAIESLAENTSDGIIAPAFWFALLGLPGLLAYKMLNTADSMIGHLNDRHRDFGRFAAKLDDVANWIPARLTGLLIAAAAWIVHGGKAAARSFDVMMRDARLHRSPNAGWPEAAMAGAIDVALAGPRIYGGVVANEPMLNGSGHRDAGAAHIDAALRVYSVATALFMGVLLVLFFLGLF</sequence>
<keyword evidence="5 9" id="KW-0169">Cobalamin biosynthesis</keyword>
<comment type="similarity">
    <text evidence="3 9">Belongs to the CobD/CbiB family.</text>
</comment>
<dbReference type="Pfam" id="PF03186">
    <property type="entry name" value="CobD_Cbib"/>
    <property type="match status" value="1"/>
</dbReference>
<feature type="transmembrane region" description="Helical" evidence="9">
    <location>
        <begin position="161"/>
        <end position="179"/>
    </location>
</feature>
<dbReference type="GO" id="GO:0005886">
    <property type="term" value="C:plasma membrane"/>
    <property type="evidence" value="ECO:0007669"/>
    <property type="project" value="UniProtKB-SubCell"/>
</dbReference>
<protein>
    <recommendedName>
        <fullName evidence="9">Cobalamin biosynthesis protein CobD</fullName>
    </recommendedName>
</protein>
<comment type="caution">
    <text evidence="9">Lacks conserved residue(s) required for the propagation of feature annotation.</text>
</comment>
<evidence type="ECO:0000256" key="6">
    <source>
        <dbReference type="ARBA" id="ARBA00022692"/>
    </source>
</evidence>
<comment type="function">
    <text evidence="9">Converts cobyric acid to cobinamide by the addition of aminopropanol on the F carboxylic group.</text>
</comment>
<dbReference type="RefSeq" id="WP_105732319.1">
    <property type="nucleotide sequence ID" value="NZ_PVBT01000001.1"/>
</dbReference>